<feature type="transmembrane region" description="Helical" evidence="14">
    <location>
        <begin position="217"/>
        <end position="239"/>
    </location>
</feature>
<evidence type="ECO:0000256" key="9">
    <source>
        <dbReference type="ARBA" id="ARBA00023136"/>
    </source>
</evidence>
<evidence type="ECO:0000256" key="7">
    <source>
        <dbReference type="ARBA" id="ARBA00022801"/>
    </source>
</evidence>
<dbReference type="GO" id="GO:0008360">
    <property type="term" value="P:regulation of cell shape"/>
    <property type="evidence" value="ECO:0007669"/>
    <property type="project" value="UniProtKB-KW"/>
</dbReference>
<keyword evidence="9 14" id="KW-0472">Membrane</keyword>
<accession>A0A2N2E9J5</accession>
<dbReference type="EC" id="3.6.1.27" evidence="3 14"/>
<keyword evidence="5 14" id="KW-1003">Cell membrane</keyword>
<gene>
    <name evidence="14" type="primary">uppP</name>
    <name evidence="15" type="ORF">CVU82_02195</name>
</gene>
<name>A0A2N2E9J5_9BACT</name>
<dbReference type="PANTHER" id="PTHR30622:SF3">
    <property type="entry name" value="UNDECAPRENYL-DIPHOSPHATASE"/>
    <property type="match status" value="1"/>
</dbReference>
<comment type="miscellaneous">
    <text evidence="14">Bacitracin is thought to be involved in the inhibition of peptidoglycan synthesis by sequestering undecaprenyl diphosphate, thereby reducing the pool of lipid carrier available.</text>
</comment>
<comment type="subcellular location">
    <subcellularLocation>
        <location evidence="1 14">Cell membrane</location>
        <topology evidence="1 14">Multi-pass membrane protein</topology>
    </subcellularLocation>
</comment>
<evidence type="ECO:0000256" key="14">
    <source>
        <dbReference type="HAMAP-Rule" id="MF_01006"/>
    </source>
</evidence>
<comment type="function">
    <text evidence="14">Catalyzes the dephosphorylation of undecaprenyl diphosphate (UPP). Confers resistance to bacitracin.</text>
</comment>
<evidence type="ECO:0000256" key="13">
    <source>
        <dbReference type="ARBA" id="ARBA00047594"/>
    </source>
</evidence>
<dbReference type="Pfam" id="PF02673">
    <property type="entry name" value="BacA"/>
    <property type="match status" value="1"/>
</dbReference>
<comment type="catalytic activity">
    <reaction evidence="13 14">
        <text>di-trans,octa-cis-undecaprenyl diphosphate + H2O = di-trans,octa-cis-undecaprenyl phosphate + phosphate + H(+)</text>
        <dbReference type="Rhea" id="RHEA:28094"/>
        <dbReference type="ChEBI" id="CHEBI:15377"/>
        <dbReference type="ChEBI" id="CHEBI:15378"/>
        <dbReference type="ChEBI" id="CHEBI:43474"/>
        <dbReference type="ChEBI" id="CHEBI:58405"/>
        <dbReference type="ChEBI" id="CHEBI:60392"/>
        <dbReference type="EC" id="3.6.1.27"/>
    </reaction>
</comment>
<dbReference type="Proteomes" id="UP000233517">
    <property type="component" value="Unassembled WGS sequence"/>
</dbReference>
<dbReference type="GO" id="GO:0046677">
    <property type="term" value="P:response to antibiotic"/>
    <property type="evidence" value="ECO:0007669"/>
    <property type="project" value="UniProtKB-UniRule"/>
</dbReference>
<evidence type="ECO:0000313" key="15">
    <source>
        <dbReference type="EMBL" id="PKM91385.1"/>
    </source>
</evidence>
<evidence type="ECO:0000256" key="4">
    <source>
        <dbReference type="ARBA" id="ARBA00021581"/>
    </source>
</evidence>
<comment type="caution">
    <text evidence="15">The sequence shown here is derived from an EMBL/GenBank/DDBJ whole genome shotgun (WGS) entry which is preliminary data.</text>
</comment>
<keyword evidence="7 14" id="KW-0378">Hydrolase</keyword>
<feature type="transmembrane region" description="Helical" evidence="14">
    <location>
        <begin position="251"/>
        <end position="267"/>
    </location>
</feature>
<keyword evidence="10 14" id="KW-0046">Antibiotic resistance</keyword>
<evidence type="ECO:0000256" key="12">
    <source>
        <dbReference type="ARBA" id="ARBA00032932"/>
    </source>
</evidence>
<keyword evidence="14" id="KW-0133">Cell shape</keyword>
<keyword evidence="6 14" id="KW-0812">Transmembrane</keyword>
<dbReference type="GO" id="GO:0050380">
    <property type="term" value="F:undecaprenyl-diphosphatase activity"/>
    <property type="evidence" value="ECO:0007669"/>
    <property type="project" value="UniProtKB-UniRule"/>
</dbReference>
<evidence type="ECO:0000256" key="2">
    <source>
        <dbReference type="ARBA" id="ARBA00010621"/>
    </source>
</evidence>
<evidence type="ECO:0000256" key="8">
    <source>
        <dbReference type="ARBA" id="ARBA00022989"/>
    </source>
</evidence>
<dbReference type="GO" id="GO:0005886">
    <property type="term" value="C:plasma membrane"/>
    <property type="evidence" value="ECO:0007669"/>
    <property type="project" value="UniProtKB-SubCell"/>
</dbReference>
<dbReference type="GO" id="GO:0009252">
    <property type="term" value="P:peptidoglycan biosynthetic process"/>
    <property type="evidence" value="ECO:0007669"/>
    <property type="project" value="UniProtKB-KW"/>
</dbReference>
<sequence length="268" mass="30560">MIEYFYFKSLLLGIIQGFTEFLPISSTAHLLVGAQLLKMELNDFTKSFIIIIQLASILAVVFLYWKKIINNFLSYFKKILIAFIPTAVLGLVFYKIVKNFFQESFLIISLALFLGGIAIIFLENYYENRKKAVKSVEQKDFIDEISYKKCFYIGLFQSIAMIPGVSRSAATIFGGLFLGISRRAIVEFSFLLAIPTMAAASGLDLIKSGFSFSREELIFLIIGFIVSFLVAIVSIKFLLNFIKKNNFKVFAWYRILIGLLIFFTFVLI</sequence>
<keyword evidence="14" id="KW-0961">Cell wall biogenesis/degradation</keyword>
<protein>
    <recommendedName>
        <fullName evidence="4 14">Undecaprenyl-diphosphatase</fullName>
        <ecNumber evidence="3 14">3.6.1.27</ecNumber>
    </recommendedName>
    <alternativeName>
        <fullName evidence="12 14">Bacitracin resistance protein</fullName>
    </alternativeName>
    <alternativeName>
        <fullName evidence="11 14">Undecaprenyl pyrophosphate phosphatase</fullName>
    </alternativeName>
</protein>
<evidence type="ECO:0000256" key="6">
    <source>
        <dbReference type="ARBA" id="ARBA00022692"/>
    </source>
</evidence>
<keyword evidence="8 14" id="KW-1133">Transmembrane helix</keyword>
<dbReference type="EMBL" id="PHAI01000002">
    <property type="protein sequence ID" value="PKM91385.1"/>
    <property type="molecule type" value="Genomic_DNA"/>
</dbReference>
<dbReference type="NCBIfam" id="TIGR00753">
    <property type="entry name" value="undec_PP_bacA"/>
    <property type="match status" value="1"/>
</dbReference>
<evidence type="ECO:0000256" key="10">
    <source>
        <dbReference type="ARBA" id="ARBA00023251"/>
    </source>
</evidence>
<organism evidence="15 16">
    <name type="scientific">Candidatus Falkowbacteria bacterium HGW-Falkowbacteria-1</name>
    <dbReference type="NCBI Taxonomy" id="2013768"/>
    <lineage>
        <taxon>Bacteria</taxon>
        <taxon>Candidatus Falkowiibacteriota</taxon>
    </lineage>
</organism>
<evidence type="ECO:0000256" key="1">
    <source>
        <dbReference type="ARBA" id="ARBA00004651"/>
    </source>
</evidence>
<feature type="transmembrane region" description="Helical" evidence="14">
    <location>
        <begin position="184"/>
        <end position="205"/>
    </location>
</feature>
<evidence type="ECO:0000256" key="5">
    <source>
        <dbReference type="ARBA" id="ARBA00022475"/>
    </source>
</evidence>
<dbReference type="HAMAP" id="MF_01006">
    <property type="entry name" value="Undec_diphosphatase"/>
    <property type="match status" value="1"/>
</dbReference>
<feature type="transmembrane region" description="Helical" evidence="14">
    <location>
        <begin position="44"/>
        <end position="65"/>
    </location>
</feature>
<keyword evidence="14" id="KW-0573">Peptidoglycan synthesis</keyword>
<reference evidence="15 16" key="1">
    <citation type="journal article" date="2017" name="ISME J.">
        <title>Potential for microbial H2 and metal transformations associated with novel bacteria and archaea in deep terrestrial subsurface sediments.</title>
        <authorList>
            <person name="Hernsdorf A.W."/>
            <person name="Amano Y."/>
            <person name="Miyakawa K."/>
            <person name="Ise K."/>
            <person name="Suzuki Y."/>
            <person name="Anantharaman K."/>
            <person name="Probst A."/>
            <person name="Burstein D."/>
            <person name="Thomas B.C."/>
            <person name="Banfield J.F."/>
        </authorList>
    </citation>
    <scope>NUCLEOTIDE SEQUENCE [LARGE SCALE GENOMIC DNA]</scope>
    <source>
        <strain evidence="15">HGW-Falkowbacteria-1</strain>
    </source>
</reference>
<feature type="transmembrane region" description="Helical" evidence="14">
    <location>
        <begin position="12"/>
        <end position="32"/>
    </location>
</feature>
<comment type="similarity">
    <text evidence="2 14">Belongs to the UppP family.</text>
</comment>
<proteinExistence type="inferred from homology"/>
<dbReference type="InterPro" id="IPR003824">
    <property type="entry name" value="UppP"/>
</dbReference>
<evidence type="ECO:0000313" key="16">
    <source>
        <dbReference type="Proteomes" id="UP000233517"/>
    </source>
</evidence>
<dbReference type="NCBIfam" id="NF001390">
    <property type="entry name" value="PRK00281.1-4"/>
    <property type="match status" value="1"/>
</dbReference>
<dbReference type="AlphaFoldDB" id="A0A2N2E9J5"/>
<evidence type="ECO:0000256" key="11">
    <source>
        <dbReference type="ARBA" id="ARBA00032707"/>
    </source>
</evidence>
<evidence type="ECO:0000256" key="3">
    <source>
        <dbReference type="ARBA" id="ARBA00012374"/>
    </source>
</evidence>
<dbReference type="GO" id="GO:0071555">
    <property type="term" value="P:cell wall organization"/>
    <property type="evidence" value="ECO:0007669"/>
    <property type="project" value="UniProtKB-KW"/>
</dbReference>
<feature type="transmembrane region" description="Helical" evidence="14">
    <location>
        <begin position="100"/>
        <end position="122"/>
    </location>
</feature>
<dbReference type="PANTHER" id="PTHR30622">
    <property type="entry name" value="UNDECAPRENYL-DIPHOSPHATASE"/>
    <property type="match status" value="1"/>
</dbReference>
<feature type="transmembrane region" description="Helical" evidence="14">
    <location>
        <begin position="72"/>
        <end position="94"/>
    </location>
</feature>